<evidence type="ECO:0000313" key="2">
    <source>
        <dbReference type="EMBL" id="AFB84033.1"/>
    </source>
</evidence>
<dbReference type="Pfam" id="PF23789">
    <property type="entry name" value="Pre_tape_measure"/>
    <property type="match status" value="1"/>
</dbReference>
<accession>H6WYH8</accession>
<proteinExistence type="predicted"/>
<dbReference type="GeneID" id="14014074"/>
<dbReference type="InterPro" id="IPR057378">
    <property type="entry name" value="Pre_tape_measure"/>
</dbReference>
<dbReference type="OrthoDB" id="13094at10239"/>
<sequence length="227" mass="24931">MSLANFKPEVEEIKYKGQTVFTVRGLSFFDISKIVRVHYHDLDSLFDLYENTAGQDFTAIATGKFAVNLINDAPGIISHIIALAADEEDQLETVQKLGIMTQYEALVAIGRLTFSDVEEVKKDGRSGGGASEESQGGRPDVRSKREVVLDFHNQLRASVSFLLSEGHSSAGHYPLGYLWSEVKIARRRVNASHVTQSLLMQACIGAVMNGKKGGPEYKKLIKGLQDG</sequence>
<dbReference type="EMBL" id="JQ340774">
    <property type="protein sequence ID" value="AFB84033.1"/>
    <property type="molecule type" value="Genomic_DNA"/>
</dbReference>
<feature type="region of interest" description="Disordered" evidence="1">
    <location>
        <begin position="122"/>
        <end position="143"/>
    </location>
</feature>
<reference evidence="2 3" key="1">
    <citation type="journal article" date="2012" name="J. Virol.">
        <title>Complete Genome Sequence of the Enterobacter cancerogenus Bacteriophage Enc34.</title>
        <authorList>
            <person name="Kazaks A."/>
            <person name="Dislers A."/>
            <person name="Lipowsky G."/>
            <person name="Nikolajeva V."/>
            <person name="Tars K."/>
        </authorList>
    </citation>
    <scope>NUCLEOTIDE SEQUENCE [LARGE SCALE GENOMIC DNA]</scope>
</reference>
<name>H6WYH8_9CAUD</name>
<keyword evidence="3" id="KW-1185">Reference proteome</keyword>
<dbReference type="Proteomes" id="UP000008024">
    <property type="component" value="Segment"/>
</dbReference>
<evidence type="ECO:0000313" key="3">
    <source>
        <dbReference type="Proteomes" id="UP000008024"/>
    </source>
</evidence>
<evidence type="ECO:0000256" key="1">
    <source>
        <dbReference type="SAM" id="MobiDB-lite"/>
    </source>
</evidence>
<protein>
    <submittedName>
        <fullName evidence="2">Pre-tape measure frameshift protein</fullName>
    </submittedName>
</protein>
<dbReference type="KEGG" id="vg:14014074"/>
<dbReference type="RefSeq" id="YP_007007021.1">
    <property type="nucleotide sequence ID" value="NC_019524.2"/>
</dbReference>
<organism evidence="2 3">
    <name type="scientific">Hafnia phage Enc34</name>
    <dbReference type="NCBI Taxonomy" id="1150990"/>
    <lineage>
        <taxon>Viruses</taxon>
        <taxon>Duplodnaviria</taxon>
        <taxon>Heunggongvirae</taxon>
        <taxon>Uroviricota</taxon>
        <taxon>Caudoviricetes</taxon>
        <taxon>Casjensviridae</taxon>
        <taxon>Enchivirus</taxon>
        <taxon>Enchivirus Enc34</taxon>
    </lineage>
</organism>